<accession>A0A914RK72</accession>
<keyword evidence="1" id="KW-1185">Reference proteome</keyword>
<sequence>MAPFTTLAVPNVDVLDFAMMARGVELKVLALCRTTEGRYCVMTAALESSSGAVVQEWEEVSKARAFNAEIDCLMAQRLGPCAMKRSRIFNADNFSFDVIVRSLQVIFNYF</sequence>
<dbReference type="AlphaFoldDB" id="A0A914RK72"/>
<organism evidence="1 2">
    <name type="scientific">Parascaris equorum</name>
    <name type="common">Equine roundworm</name>
    <dbReference type="NCBI Taxonomy" id="6256"/>
    <lineage>
        <taxon>Eukaryota</taxon>
        <taxon>Metazoa</taxon>
        <taxon>Ecdysozoa</taxon>
        <taxon>Nematoda</taxon>
        <taxon>Chromadorea</taxon>
        <taxon>Rhabditida</taxon>
        <taxon>Spirurina</taxon>
        <taxon>Ascaridomorpha</taxon>
        <taxon>Ascaridoidea</taxon>
        <taxon>Ascarididae</taxon>
        <taxon>Parascaris</taxon>
    </lineage>
</organism>
<dbReference type="Proteomes" id="UP000887564">
    <property type="component" value="Unplaced"/>
</dbReference>
<reference evidence="2" key="1">
    <citation type="submission" date="2022-11" db="UniProtKB">
        <authorList>
            <consortium name="WormBaseParasite"/>
        </authorList>
    </citation>
    <scope>IDENTIFICATION</scope>
</reference>
<evidence type="ECO:0000313" key="2">
    <source>
        <dbReference type="WBParaSite" id="PEQ_0000518201-mRNA-1"/>
    </source>
</evidence>
<dbReference type="WBParaSite" id="PEQ_0000518201-mRNA-1">
    <property type="protein sequence ID" value="PEQ_0000518201-mRNA-1"/>
    <property type="gene ID" value="PEQ_0000518201"/>
</dbReference>
<evidence type="ECO:0000313" key="1">
    <source>
        <dbReference type="Proteomes" id="UP000887564"/>
    </source>
</evidence>
<protein>
    <submittedName>
        <fullName evidence="2">Uncharacterized protein</fullName>
    </submittedName>
</protein>
<name>A0A914RK72_PAREQ</name>
<proteinExistence type="predicted"/>